<evidence type="ECO:0000313" key="3">
    <source>
        <dbReference type="Proteomes" id="UP001171916"/>
    </source>
</evidence>
<name>A0ABT7YDB1_9BACT</name>
<keyword evidence="3" id="KW-1185">Reference proteome</keyword>
<dbReference type="Pfam" id="PF06170">
    <property type="entry name" value="DUF983"/>
    <property type="match status" value="1"/>
</dbReference>
<accession>A0ABT7YDB1</accession>
<protein>
    <submittedName>
        <fullName evidence="2">DUF983 domain-containing protein</fullName>
    </submittedName>
</protein>
<dbReference type="Proteomes" id="UP001171916">
    <property type="component" value="Unassembled WGS sequence"/>
</dbReference>
<comment type="caution">
    <text evidence="2">The sequence shown here is derived from an EMBL/GenBank/DDBJ whole genome shotgun (WGS) entry which is preliminary data.</text>
</comment>
<dbReference type="InterPro" id="IPR035991">
    <property type="entry name" value="Casein_kinase_II_beta-like"/>
</dbReference>
<feature type="transmembrane region" description="Helical" evidence="1">
    <location>
        <begin position="60"/>
        <end position="80"/>
    </location>
</feature>
<evidence type="ECO:0000256" key="1">
    <source>
        <dbReference type="SAM" id="Phobius"/>
    </source>
</evidence>
<sequence length="126" mass="14454">MERRGLTQAIIGAKCPQCRKGKLFPVSIFSFRKITEVNHYCDNCGANFQPEPDFFYGAMYISYAFSVALVITTFVAVGVLFTDPELWMYITPVIILNLLLFPAMIRYSKVLYLYLVGKLKYEEPKS</sequence>
<feature type="transmembrane region" description="Helical" evidence="1">
    <location>
        <begin position="86"/>
        <end position="105"/>
    </location>
</feature>
<gene>
    <name evidence="2" type="ORF">QVH07_10165</name>
</gene>
<proteinExistence type="predicted"/>
<keyword evidence="1" id="KW-0472">Membrane</keyword>
<reference evidence="2" key="1">
    <citation type="submission" date="2023-06" db="EMBL/GenBank/DDBJ databases">
        <title>Robiginitalea aurantiacus sp. nov. and Algoriphagus sediminis sp. nov., isolated from coastal sediment.</title>
        <authorList>
            <person name="Zhou Z.Y."/>
            <person name="An J."/>
            <person name="Jia Y.W."/>
            <person name="Du Z.J."/>
        </authorList>
    </citation>
    <scope>NUCLEOTIDE SEQUENCE</scope>
    <source>
        <strain evidence="2">C2-7</strain>
    </source>
</reference>
<dbReference type="SUPFAM" id="SSF57798">
    <property type="entry name" value="Casein kinase II beta subunit"/>
    <property type="match status" value="1"/>
</dbReference>
<dbReference type="EMBL" id="JAUEPH010000004">
    <property type="protein sequence ID" value="MDN3204515.1"/>
    <property type="molecule type" value="Genomic_DNA"/>
</dbReference>
<keyword evidence="1" id="KW-1133">Transmembrane helix</keyword>
<organism evidence="2 3">
    <name type="scientific">Algoriphagus sediminis</name>
    <dbReference type="NCBI Taxonomy" id="3057113"/>
    <lineage>
        <taxon>Bacteria</taxon>
        <taxon>Pseudomonadati</taxon>
        <taxon>Bacteroidota</taxon>
        <taxon>Cytophagia</taxon>
        <taxon>Cytophagales</taxon>
        <taxon>Cyclobacteriaceae</taxon>
        <taxon>Algoriphagus</taxon>
    </lineage>
</organism>
<keyword evidence="1" id="KW-0812">Transmembrane</keyword>
<evidence type="ECO:0000313" key="2">
    <source>
        <dbReference type="EMBL" id="MDN3204515.1"/>
    </source>
</evidence>
<dbReference type="InterPro" id="IPR009325">
    <property type="entry name" value="DUF983"/>
</dbReference>